<dbReference type="Gene3D" id="3.30.420.610">
    <property type="entry name" value="LOTUS domain-like"/>
    <property type="match status" value="1"/>
</dbReference>
<dbReference type="InterPro" id="IPR041966">
    <property type="entry name" value="LOTUS-like"/>
</dbReference>
<reference evidence="2" key="1">
    <citation type="submission" date="2020-12" db="EMBL/GenBank/DDBJ databases">
        <title>Comamonas sp. nov., isolated from stream water.</title>
        <authorList>
            <person name="Park K.-H."/>
        </authorList>
    </citation>
    <scope>NUCLEOTIDE SEQUENCE</scope>
    <source>
        <strain evidence="2">EJ-4</strain>
    </source>
</reference>
<organism evidence="2 3">
    <name type="scientific">Comamonas suwonensis</name>
    <dbReference type="NCBI Taxonomy" id="2606214"/>
    <lineage>
        <taxon>Bacteria</taxon>
        <taxon>Pseudomonadati</taxon>
        <taxon>Pseudomonadota</taxon>
        <taxon>Betaproteobacteria</taxon>
        <taxon>Burkholderiales</taxon>
        <taxon>Comamonadaceae</taxon>
        <taxon>Comamonas</taxon>
    </lineage>
</organism>
<protein>
    <submittedName>
        <fullName evidence="2">OST-HTH/LOTUS domain-containing protein</fullName>
    </submittedName>
</protein>
<dbReference type="AlphaFoldDB" id="A0A843BE61"/>
<name>A0A843BE61_9BURK</name>
<dbReference type="Pfam" id="PF12872">
    <property type="entry name" value="OST-HTH"/>
    <property type="match status" value="1"/>
</dbReference>
<comment type="caution">
    <text evidence="2">The sequence shown here is derived from an EMBL/GenBank/DDBJ whole genome shotgun (WGS) entry which is preliminary data.</text>
</comment>
<proteinExistence type="predicted"/>
<dbReference type="InterPro" id="IPR025605">
    <property type="entry name" value="OST-HTH/LOTUS_dom"/>
</dbReference>
<sequence>MALQAFLAPDSPLELQRDVQRKLGRCLLRLQQYEILLKALVAYSDIAGSPAELQAVRDAQVASAQKKTLGTLVGMLTERHLALADECESAKEPPQDDSALWFQFRFRVQLDASQHHATTVALKELVDLRNELVHHFLQRFNVWEYEGCIDADAYLDASYETIDGHYLTLRGWVQGMEEARSFMASFMKTATFEDLLVNGIAPDGSVDWPASGVVRCLHAAESRFMVDGWTLLNTATSWIRAEYPDQRPQRYGCGSWRQVIHESQQFEIRRVENKEQGCGEVWYRSLREETRMHRKISP</sequence>
<evidence type="ECO:0000313" key="3">
    <source>
        <dbReference type="Proteomes" id="UP000530032"/>
    </source>
</evidence>
<dbReference type="Proteomes" id="UP000530032">
    <property type="component" value="Unassembled WGS sequence"/>
</dbReference>
<evidence type="ECO:0000259" key="1">
    <source>
        <dbReference type="Pfam" id="PF12872"/>
    </source>
</evidence>
<keyword evidence="3" id="KW-1185">Reference proteome</keyword>
<feature type="domain" description="HTH OST-type" evidence="1">
    <location>
        <begin position="212"/>
        <end position="276"/>
    </location>
</feature>
<dbReference type="EMBL" id="JABBCQ020000014">
    <property type="protein sequence ID" value="MBI1625907.1"/>
    <property type="molecule type" value="Genomic_DNA"/>
</dbReference>
<evidence type="ECO:0000313" key="2">
    <source>
        <dbReference type="EMBL" id="MBI1625907.1"/>
    </source>
</evidence>
<accession>A0A843BE61</accession>
<dbReference type="RefSeq" id="WP_198461074.1">
    <property type="nucleotide sequence ID" value="NZ_JABBCQ020000014.1"/>
</dbReference>
<gene>
    <name evidence="2" type="ORF">HF327_015525</name>
</gene>
<dbReference type="CDD" id="cd10146">
    <property type="entry name" value="LabA_like_C"/>
    <property type="match status" value="1"/>
</dbReference>